<dbReference type="KEGG" id="psoj:PHYSODRAFT_557115"/>
<accession>G4Z3S5</accession>
<organism evidence="1 2">
    <name type="scientific">Phytophthora sojae (strain P6497)</name>
    <name type="common">Soybean stem and root rot agent</name>
    <name type="synonym">Phytophthora megasperma f. sp. glycines</name>
    <dbReference type="NCBI Taxonomy" id="1094619"/>
    <lineage>
        <taxon>Eukaryota</taxon>
        <taxon>Sar</taxon>
        <taxon>Stramenopiles</taxon>
        <taxon>Oomycota</taxon>
        <taxon>Peronosporomycetes</taxon>
        <taxon>Peronosporales</taxon>
        <taxon>Peronosporaceae</taxon>
        <taxon>Phytophthora</taxon>
    </lineage>
</organism>
<dbReference type="Proteomes" id="UP000002640">
    <property type="component" value="Unassembled WGS sequence"/>
</dbReference>
<name>G4Z3S5_PHYSP</name>
<dbReference type="EMBL" id="JH159153">
    <property type="protein sequence ID" value="EGZ20784.1"/>
    <property type="molecule type" value="Genomic_DNA"/>
</dbReference>
<evidence type="ECO:0000313" key="1">
    <source>
        <dbReference type="EMBL" id="EGZ20784.1"/>
    </source>
</evidence>
<dbReference type="OMA" id="NVFNIGM"/>
<gene>
    <name evidence="1" type="ORF">PHYSODRAFT_557115</name>
</gene>
<dbReference type="GeneID" id="20663216"/>
<evidence type="ECO:0000313" key="2">
    <source>
        <dbReference type="Proteomes" id="UP000002640"/>
    </source>
</evidence>
<protein>
    <submittedName>
        <fullName evidence="1">Uncharacterized protein</fullName>
    </submittedName>
</protein>
<dbReference type="RefSeq" id="XP_009523501.1">
    <property type="nucleotide sequence ID" value="XM_009525206.1"/>
</dbReference>
<sequence>MLALRRSIRRFSTAAPRKEYPTSFISHLRTQKLNVFNIGVAFLTLSLSSQLVTYKQKYEKALAEQTQLGDKVAVLEKLVLDLGGALPDDEALAKARDASQEAEAQALREREEETKALAALTATDDRKGKKSKLI</sequence>
<proteinExistence type="predicted"/>
<keyword evidence="2" id="KW-1185">Reference proteome</keyword>
<dbReference type="InParanoid" id="G4Z3S5"/>
<reference evidence="1 2" key="1">
    <citation type="journal article" date="2006" name="Science">
        <title>Phytophthora genome sequences uncover evolutionary origins and mechanisms of pathogenesis.</title>
        <authorList>
            <person name="Tyler B.M."/>
            <person name="Tripathy S."/>
            <person name="Zhang X."/>
            <person name="Dehal P."/>
            <person name="Jiang R.H."/>
            <person name="Aerts A."/>
            <person name="Arredondo F.D."/>
            <person name="Baxter L."/>
            <person name="Bensasson D."/>
            <person name="Beynon J.L."/>
            <person name="Chapman J."/>
            <person name="Damasceno C.M."/>
            <person name="Dorrance A.E."/>
            <person name="Dou D."/>
            <person name="Dickerman A.W."/>
            <person name="Dubchak I.L."/>
            <person name="Garbelotto M."/>
            <person name="Gijzen M."/>
            <person name="Gordon S.G."/>
            <person name="Govers F."/>
            <person name="Grunwald N.J."/>
            <person name="Huang W."/>
            <person name="Ivors K.L."/>
            <person name="Jones R.W."/>
            <person name="Kamoun S."/>
            <person name="Krampis K."/>
            <person name="Lamour K.H."/>
            <person name="Lee M.K."/>
            <person name="McDonald W.H."/>
            <person name="Medina M."/>
            <person name="Meijer H.J."/>
            <person name="Nordberg E.K."/>
            <person name="Maclean D.J."/>
            <person name="Ospina-Giraldo M.D."/>
            <person name="Morris P.F."/>
            <person name="Phuntumart V."/>
            <person name="Putnam N.H."/>
            <person name="Rash S."/>
            <person name="Rose J.K."/>
            <person name="Sakihama Y."/>
            <person name="Salamov A.A."/>
            <person name="Savidor A."/>
            <person name="Scheuring C.F."/>
            <person name="Smith B.M."/>
            <person name="Sobral B.W."/>
            <person name="Terry A."/>
            <person name="Torto-Alalibo T.A."/>
            <person name="Win J."/>
            <person name="Xu Z."/>
            <person name="Zhang H."/>
            <person name="Grigoriev I.V."/>
            <person name="Rokhsar D.S."/>
            <person name="Boore J.L."/>
        </authorList>
    </citation>
    <scope>NUCLEOTIDE SEQUENCE [LARGE SCALE GENOMIC DNA]</scope>
    <source>
        <strain evidence="1 2">P6497</strain>
    </source>
</reference>
<dbReference type="AlphaFoldDB" id="G4Z3S5"/>